<gene>
    <name evidence="2" type="primary">rbp7</name>
    <name evidence="1" type="synonym">hypothetical protein</name>
    <name evidence="1" type="ORF">Chls_208</name>
    <name evidence="2" type="ORF">INQ84_02220</name>
</gene>
<name>A0AAQ0EM08_9CHLA</name>
<evidence type="ECO:0000313" key="3">
    <source>
        <dbReference type="Proteomes" id="UP000512184"/>
    </source>
</evidence>
<protein>
    <submittedName>
        <fullName evidence="1">7 kDa reticulate body protein</fullName>
    </submittedName>
    <submittedName>
        <fullName evidence="2">Reticulate body protein Rbp-7</fullName>
    </submittedName>
</protein>
<dbReference type="NCBIfam" id="NF033210">
    <property type="entry name" value="RBP7"/>
    <property type="match status" value="1"/>
</dbReference>
<sequence length="65" mass="7036">MQHTIMLSLENDNEELASIMNRVVTASSSILSASKCSESDKQFNISKATEAPYKISSVAATTLLE</sequence>
<evidence type="ECO:0000313" key="1">
    <source>
        <dbReference type="EMBL" id="QHP83083.1"/>
    </source>
</evidence>
<dbReference type="EMBL" id="CP063185">
    <property type="protein sequence ID" value="QYC74789.1"/>
    <property type="molecule type" value="Genomic_DNA"/>
</dbReference>
<reference evidence="1 3" key="1">
    <citation type="submission" date="2019-01" db="EMBL/GenBank/DDBJ databases">
        <title>Whole genome sequencing and annotation enables comparative genome analysis that reveals unique features of the Chlamydia suis R19 Genome.</title>
        <authorList>
            <person name="Dimond Z.E."/>
        </authorList>
    </citation>
    <scope>NUCLEOTIDE SEQUENCE [LARGE SCALE GENOMIC DNA]</scope>
    <source>
        <strain evidence="1 3">R19</strain>
    </source>
</reference>
<evidence type="ECO:0000313" key="4">
    <source>
        <dbReference type="Proteomes" id="UP000825134"/>
    </source>
</evidence>
<evidence type="ECO:0000313" key="2">
    <source>
        <dbReference type="EMBL" id="QYC74789.1"/>
    </source>
</evidence>
<organism evidence="2 4">
    <name type="scientific">Chlamydia suis</name>
    <dbReference type="NCBI Taxonomy" id="83559"/>
    <lineage>
        <taxon>Bacteria</taxon>
        <taxon>Pseudomonadati</taxon>
        <taxon>Chlamydiota</taxon>
        <taxon>Chlamydiia</taxon>
        <taxon>Chlamydiales</taxon>
        <taxon>Chlamydiaceae</taxon>
        <taxon>Chlamydia/Chlamydophila group</taxon>
        <taxon>Chlamydia</taxon>
    </lineage>
</organism>
<reference evidence="2" key="2">
    <citation type="journal article" date="2021" name="Front. Microbiol.">
        <title>Generation of Tetracycline and Rifamycin Resistant Chlamydia Suis Recombinants.</title>
        <authorList>
            <person name="Marti H."/>
            <person name="Bommana S."/>
            <person name="Read T.D."/>
            <person name="Pesch T."/>
            <person name="Prahauser B."/>
            <person name="Dean D."/>
            <person name="Borel N."/>
        </authorList>
    </citation>
    <scope>NUCLEOTIDE SEQUENCE</scope>
    <source>
        <strain evidence="2">208.1</strain>
    </source>
</reference>
<dbReference type="Proteomes" id="UP000512184">
    <property type="component" value="Chromosome"/>
</dbReference>
<dbReference type="AlphaFoldDB" id="A0AAQ0EM08"/>
<dbReference type="EMBL" id="CP035278">
    <property type="protein sequence ID" value="QHP83083.1"/>
    <property type="molecule type" value="Genomic_DNA"/>
</dbReference>
<dbReference type="Proteomes" id="UP000825134">
    <property type="component" value="Chromosome"/>
</dbReference>
<dbReference type="RefSeq" id="WP_080122650.1">
    <property type="nucleotide sequence ID" value="NZ_CP035278.1"/>
</dbReference>
<keyword evidence="3" id="KW-1185">Reference proteome</keyword>
<proteinExistence type="predicted"/>
<accession>A0AAQ0EM08</accession>